<proteinExistence type="predicted"/>
<dbReference type="Proteomes" id="UP000825935">
    <property type="component" value="Chromosome 17"/>
</dbReference>
<gene>
    <name evidence="1" type="ORF">KP509_17G010700</name>
</gene>
<dbReference type="EMBL" id="CM035422">
    <property type="protein sequence ID" value="KAH7372569.1"/>
    <property type="molecule type" value="Genomic_DNA"/>
</dbReference>
<name>A0A8T2SU05_CERRI</name>
<evidence type="ECO:0000313" key="1">
    <source>
        <dbReference type="EMBL" id="KAH7372569.1"/>
    </source>
</evidence>
<reference evidence="1" key="1">
    <citation type="submission" date="2021-08" db="EMBL/GenBank/DDBJ databases">
        <title>WGS assembly of Ceratopteris richardii.</title>
        <authorList>
            <person name="Marchant D.B."/>
            <person name="Chen G."/>
            <person name="Jenkins J."/>
            <person name="Shu S."/>
            <person name="Leebens-Mack J."/>
            <person name="Grimwood J."/>
            <person name="Schmutz J."/>
            <person name="Soltis P."/>
            <person name="Soltis D."/>
            <person name="Chen Z.-H."/>
        </authorList>
    </citation>
    <scope>NUCLEOTIDE SEQUENCE</scope>
    <source>
        <strain evidence="1">Whitten #5841</strain>
        <tissue evidence="1">Leaf</tissue>
    </source>
</reference>
<organism evidence="1 2">
    <name type="scientific">Ceratopteris richardii</name>
    <name type="common">Triangle waterfern</name>
    <dbReference type="NCBI Taxonomy" id="49495"/>
    <lineage>
        <taxon>Eukaryota</taxon>
        <taxon>Viridiplantae</taxon>
        <taxon>Streptophyta</taxon>
        <taxon>Embryophyta</taxon>
        <taxon>Tracheophyta</taxon>
        <taxon>Polypodiopsida</taxon>
        <taxon>Polypodiidae</taxon>
        <taxon>Polypodiales</taxon>
        <taxon>Pteridineae</taxon>
        <taxon>Pteridaceae</taxon>
        <taxon>Parkerioideae</taxon>
        <taxon>Ceratopteris</taxon>
    </lineage>
</organism>
<sequence length="213" mass="23302">MKFNNSQERGAYLLALVHVHLTHQLSPSLRSLRNIAVQIKTISLAITIDDTIKVSIADNDAVISAFQSTYHGDATQWTAYALSSCAADDSAKSLVEDVFIKAPPPQHLPQMGLKILSIPLGHVVSSSLSHPLLAPSKTFTFFKWSTSFPPPHTNLVTTTALHAGDVDRFDQPFLFLTAILKCVSHPLVTYIPKMFGDAHTQADLSSYMNQSCV</sequence>
<accession>A0A8T2SU05</accession>
<keyword evidence="2" id="KW-1185">Reference proteome</keyword>
<evidence type="ECO:0000313" key="2">
    <source>
        <dbReference type="Proteomes" id="UP000825935"/>
    </source>
</evidence>
<comment type="caution">
    <text evidence="1">The sequence shown here is derived from an EMBL/GenBank/DDBJ whole genome shotgun (WGS) entry which is preliminary data.</text>
</comment>
<dbReference type="AlphaFoldDB" id="A0A8T2SU05"/>
<protein>
    <submittedName>
        <fullName evidence="1">Uncharacterized protein</fullName>
    </submittedName>
</protein>